<dbReference type="GO" id="GO:0042802">
    <property type="term" value="F:identical protein binding"/>
    <property type="evidence" value="ECO:0007669"/>
    <property type="project" value="UniProtKB-ARBA"/>
</dbReference>
<comment type="catalytic activity">
    <reaction evidence="15">
        <text>L-tyrosyl-[protein] + ATP = O-phospho-L-tyrosyl-[protein] + ADP + H(+)</text>
        <dbReference type="Rhea" id="RHEA:10596"/>
        <dbReference type="Rhea" id="RHEA-COMP:10136"/>
        <dbReference type="Rhea" id="RHEA-COMP:20101"/>
        <dbReference type="ChEBI" id="CHEBI:15378"/>
        <dbReference type="ChEBI" id="CHEBI:30616"/>
        <dbReference type="ChEBI" id="CHEBI:46858"/>
        <dbReference type="ChEBI" id="CHEBI:61978"/>
        <dbReference type="ChEBI" id="CHEBI:456216"/>
        <dbReference type="EC" id="2.7.10.2"/>
    </reaction>
</comment>
<dbReference type="SUPFAM" id="SSF52540">
    <property type="entry name" value="P-loop containing nucleoside triphosphate hydrolases"/>
    <property type="match status" value="1"/>
</dbReference>
<feature type="transmembrane region" description="Helical" evidence="16">
    <location>
        <begin position="496"/>
        <end position="515"/>
    </location>
</feature>
<evidence type="ECO:0000259" key="19">
    <source>
        <dbReference type="Pfam" id="PF13807"/>
    </source>
</evidence>
<evidence type="ECO:0000256" key="10">
    <source>
        <dbReference type="ARBA" id="ARBA00022777"/>
    </source>
</evidence>
<dbReference type="CDD" id="cd05387">
    <property type="entry name" value="BY-kinase"/>
    <property type="match status" value="1"/>
</dbReference>
<evidence type="ECO:0000256" key="12">
    <source>
        <dbReference type="ARBA" id="ARBA00022989"/>
    </source>
</evidence>
<dbReference type="OrthoDB" id="9794577at2"/>
<dbReference type="Pfam" id="PF02706">
    <property type="entry name" value="Wzz"/>
    <property type="match status" value="1"/>
</dbReference>
<protein>
    <recommendedName>
        <fullName evidence="4">non-specific protein-tyrosine kinase</fullName>
        <ecNumber evidence="4">2.7.10.2</ecNumber>
    </recommendedName>
</protein>
<dbReference type="AlphaFoldDB" id="A0A1M5WE40"/>
<keyword evidence="5" id="KW-1003">Cell membrane</keyword>
<keyword evidence="8 16" id="KW-0812">Transmembrane</keyword>
<feature type="domain" description="AAA" evidence="18">
    <location>
        <begin position="583"/>
        <end position="714"/>
    </location>
</feature>
<comment type="similarity">
    <text evidence="2">Belongs to the CpsD/CapB family.</text>
</comment>
<dbReference type="FunFam" id="3.40.50.300:FF:000527">
    <property type="entry name" value="Tyrosine-protein kinase etk"/>
    <property type="match status" value="1"/>
</dbReference>
<reference evidence="21" key="1">
    <citation type="submission" date="2016-11" db="EMBL/GenBank/DDBJ databases">
        <authorList>
            <person name="Varghese N."/>
            <person name="Submissions S."/>
        </authorList>
    </citation>
    <scope>NUCLEOTIDE SEQUENCE [LARGE SCALE GENOMIC DNA]</scope>
    <source>
        <strain evidence="21">DSM 100572</strain>
    </source>
</reference>
<dbReference type="NCBIfam" id="TIGR01007">
    <property type="entry name" value="eps_fam"/>
    <property type="match status" value="1"/>
</dbReference>
<evidence type="ECO:0000256" key="7">
    <source>
        <dbReference type="ARBA" id="ARBA00022679"/>
    </source>
</evidence>
<feature type="domain" description="Polysaccharide chain length determinant N-terminal" evidence="17">
    <location>
        <begin position="28"/>
        <end position="109"/>
    </location>
</feature>
<feature type="domain" description="Tyrosine-protein kinase G-rich" evidence="19">
    <location>
        <begin position="450"/>
        <end position="517"/>
    </location>
</feature>
<evidence type="ECO:0000313" key="21">
    <source>
        <dbReference type="Proteomes" id="UP000184109"/>
    </source>
</evidence>
<evidence type="ECO:0000256" key="8">
    <source>
        <dbReference type="ARBA" id="ARBA00022692"/>
    </source>
</evidence>
<evidence type="ECO:0000256" key="15">
    <source>
        <dbReference type="ARBA" id="ARBA00051245"/>
    </source>
</evidence>
<dbReference type="GO" id="GO:0005886">
    <property type="term" value="C:plasma membrane"/>
    <property type="evidence" value="ECO:0007669"/>
    <property type="project" value="UniProtKB-SubCell"/>
</dbReference>
<keyword evidence="13 16" id="KW-0472">Membrane</keyword>
<feature type="transmembrane region" description="Helical" evidence="16">
    <location>
        <begin position="29"/>
        <end position="47"/>
    </location>
</feature>
<evidence type="ECO:0000256" key="11">
    <source>
        <dbReference type="ARBA" id="ARBA00022840"/>
    </source>
</evidence>
<dbReference type="InterPro" id="IPR027417">
    <property type="entry name" value="P-loop_NTPase"/>
</dbReference>
<dbReference type="InterPro" id="IPR025669">
    <property type="entry name" value="AAA_dom"/>
</dbReference>
<dbReference type="PANTHER" id="PTHR32309">
    <property type="entry name" value="TYROSINE-PROTEIN KINASE"/>
    <property type="match status" value="1"/>
</dbReference>
<dbReference type="EMBL" id="FQXQ01000005">
    <property type="protein sequence ID" value="SHH85494.1"/>
    <property type="molecule type" value="Genomic_DNA"/>
</dbReference>
<dbReference type="GO" id="GO:0005524">
    <property type="term" value="F:ATP binding"/>
    <property type="evidence" value="ECO:0007669"/>
    <property type="project" value="UniProtKB-KW"/>
</dbReference>
<evidence type="ECO:0000256" key="3">
    <source>
        <dbReference type="ARBA" id="ARBA00008883"/>
    </source>
</evidence>
<accession>A0A1M5WE40</accession>
<keyword evidence="6" id="KW-0997">Cell inner membrane</keyword>
<evidence type="ECO:0000256" key="13">
    <source>
        <dbReference type="ARBA" id="ARBA00023136"/>
    </source>
</evidence>
<evidence type="ECO:0000256" key="4">
    <source>
        <dbReference type="ARBA" id="ARBA00011903"/>
    </source>
</evidence>
<dbReference type="InterPro" id="IPR050445">
    <property type="entry name" value="Bact_polysacc_biosynth/exp"/>
</dbReference>
<gene>
    <name evidence="20" type="ORF">SAMN05444281_2330</name>
</gene>
<dbReference type="Gene3D" id="3.40.50.300">
    <property type="entry name" value="P-loop containing nucleotide triphosphate hydrolases"/>
    <property type="match status" value="1"/>
</dbReference>
<evidence type="ECO:0000259" key="17">
    <source>
        <dbReference type="Pfam" id="PF02706"/>
    </source>
</evidence>
<proteinExistence type="inferred from homology"/>
<dbReference type="STRING" id="1195760.SAMN05444281_2330"/>
<dbReference type="InterPro" id="IPR032807">
    <property type="entry name" value="GNVR"/>
</dbReference>
<evidence type="ECO:0000256" key="9">
    <source>
        <dbReference type="ARBA" id="ARBA00022741"/>
    </source>
</evidence>
<name>A0A1M5WE40_9FLAO</name>
<keyword evidence="14" id="KW-0829">Tyrosine-protein kinase</keyword>
<comment type="subcellular location">
    <subcellularLocation>
        <location evidence="1">Cell inner membrane</location>
        <topology evidence="1">Multi-pass membrane protein</topology>
    </subcellularLocation>
</comment>
<dbReference type="PANTHER" id="PTHR32309:SF13">
    <property type="entry name" value="FERRIC ENTEROBACTIN TRANSPORT PROTEIN FEPE"/>
    <property type="match status" value="1"/>
</dbReference>
<organism evidence="20 21">
    <name type="scientific">Wenyingzhuangia marina</name>
    <dbReference type="NCBI Taxonomy" id="1195760"/>
    <lineage>
        <taxon>Bacteria</taxon>
        <taxon>Pseudomonadati</taxon>
        <taxon>Bacteroidota</taxon>
        <taxon>Flavobacteriia</taxon>
        <taxon>Flavobacteriales</taxon>
        <taxon>Flavobacteriaceae</taxon>
        <taxon>Wenyingzhuangia</taxon>
    </lineage>
</organism>
<keyword evidence="11" id="KW-0067">ATP-binding</keyword>
<dbReference type="Pfam" id="PF13807">
    <property type="entry name" value="GNVR"/>
    <property type="match status" value="1"/>
</dbReference>
<dbReference type="RefSeq" id="WP_073121744.1">
    <property type="nucleotide sequence ID" value="NZ_BMEN01000006.1"/>
</dbReference>
<dbReference type="InterPro" id="IPR003856">
    <property type="entry name" value="LPS_length_determ_N"/>
</dbReference>
<dbReference type="InterPro" id="IPR005702">
    <property type="entry name" value="Wzc-like_C"/>
</dbReference>
<dbReference type="Pfam" id="PF13614">
    <property type="entry name" value="AAA_31"/>
    <property type="match status" value="1"/>
</dbReference>
<comment type="similarity">
    <text evidence="3">Belongs to the etk/wzc family.</text>
</comment>
<evidence type="ECO:0000256" key="6">
    <source>
        <dbReference type="ARBA" id="ARBA00022519"/>
    </source>
</evidence>
<dbReference type="EC" id="2.7.10.2" evidence="4"/>
<evidence type="ECO:0000256" key="16">
    <source>
        <dbReference type="SAM" id="Phobius"/>
    </source>
</evidence>
<keyword evidence="7" id="KW-0808">Transferase</keyword>
<keyword evidence="10" id="KW-0418">Kinase</keyword>
<keyword evidence="9" id="KW-0547">Nucleotide-binding</keyword>
<sequence>MENNLQNNFRNENDSIDIRSEIEKYLIHWKWFLLSTVICLGIAVFYAKSKVNVYQSNASVLIKEEGGAASELSAFQDLSALGLGGKNNVTDEIEIIKSRTLAEAYVRELDLNVSLFQQQGLKKVEIFKNIPIKPQVLSNKESFYQLDTVIDITIINKEQFKYQIEGTDEENTARFGQKLKIGNYEFLLTPNFEKFNEEANNSYELVFKSLDETIEKFKKEVSMSEVDDANIINISLQYPVKAKAELILNTLIDLYNQMSIEDKNQVGKKTDAFIEERLEGIKKELDQVDRIEEAYKKDKQITDIKEQGKLFVEEKSLNEQVLFQKSTQLSVVEFMIENIQKQKEDFDLLPSSIGIEDNLQLSASVANFNQLLLERNRLLRTSSSANPVVQNLNIELSNLRENIKFSLINSKQQLKIAINSLKEKESQYDGKISSMPQQVREYRVILRRQEIIAQLYSYLLQKKEENKISLAVTVSNAKIIDRAYSNKKPVAPKKPIIALAGLIIGLIIPFAIIYIRELLDTKFHSREDIEKHVSIPILGDIPFDKSEEKVIIKQGSRSSSAEAFRLLRTNLDFILSGVTEKSKVIFVTSTVSGEGKTFVSVNTASSLALTGKKVLLVGLDLRAPKITQYLGLPNRSGVSNYLIGQEEKITDVVFSLQEVDNLDVLSSGVVPPNPAELLLNTRLQTMFEELKEIYDYIVVDTAPVNLVTDTLMISKYADMFVYVARANYLDKRLLEVPQKLYQEKRLPNISILINAMSHERSYGYGGYYTYGGYGYGEEDNVKQNFFKKIFKR</sequence>
<evidence type="ECO:0000256" key="2">
    <source>
        <dbReference type="ARBA" id="ARBA00007316"/>
    </source>
</evidence>
<evidence type="ECO:0000259" key="18">
    <source>
        <dbReference type="Pfam" id="PF13614"/>
    </source>
</evidence>
<dbReference type="GO" id="GO:0004715">
    <property type="term" value="F:non-membrane spanning protein tyrosine kinase activity"/>
    <property type="evidence" value="ECO:0007669"/>
    <property type="project" value="UniProtKB-EC"/>
</dbReference>
<keyword evidence="12 16" id="KW-1133">Transmembrane helix</keyword>
<evidence type="ECO:0000256" key="14">
    <source>
        <dbReference type="ARBA" id="ARBA00023137"/>
    </source>
</evidence>
<keyword evidence="21" id="KW-1185">Reference proteome</keyword>
<evidence type="ECO:0000313" key="20">
    <source>
        <dbReference type="EMBL" id="SHH85494.1"/>
    </source>
</evidence>
<evidence type="ECO:0000256" key="1">
    <source>
        <dbReference type="ARBA" id="ARBA00004429"/>
    </source>
</evidence>
<dbReference type="Proteomes" id="UP000184109">
    <property type="component" value="Unassembled WGS sequence"/>
</dbReference>
<evidence type="ECO:0000256" key="5">
    <source>
        <dbReference type="ARBA" id="ARBA00022475"/>
    </source>
</evidence>